<organism evidence="1">
    <name type="scientific">Lepeophtheirus salmonis</name>
    <name type="common">Salmon louse</name>
    <name type="synonym">Caligus salmonis</name>
    <dbReference type="NCBI Taxonomy" id="72036"/>
    <lineage>
        <taxon>Eukaryota</taxon>
        <taxon>Metazoa</taxon>
        <taxon>Ecdysozoa</taxon>
        <taxon>Arthropoda</taxon>
        <taxon>Crustacea</taxon>
        <taxon>Multicrustacea</taxon>
        <taxon>Hexanauplia</taxon>
        <taxon>Copepoda</taxon>
        <taxon>Siphonostomatoida</taxon>
        <taxon>Caligidae</taxon>
        <taxon>Lepeophtheirus</taxon>
    </lineage>
</organism>
<evidence type="ECO:0000313" key="1">
    <source>
        <dbReference type="EMBL" id="CDW38839.1"/>
    </source>
</evidence>
<dbReference type="EMBL" id="HACA01021478">
    <property type="protein sequence ID" value="CDW38839.1"/>
    <property type="molecule type" value="Transcribed_RNA"/>
</dbReference>
<name>A0A0K2UKS8_LEPSM</name>
<protein>
    <submittedName>
        <fullName evidence="1">Uncharacterized protein</fullName>
    </submittedName>
</protein>
<reference evidence="1" key="1">
    <citation type="submission" date="2014-05" db="EMBL/GenBank/DDBJ databases">
        <authorList>
            <person name="Chronopoulou M."/>
        </authorList>
    </citation>
    <scope>NUCLEOTIDE SEQUENCE</scope>
    <source>
        <tissue evidence="1">Whole organism</tissue>
    </source>
</reference>
<sequence length="58" mass="6430">ELALKIFLNDHDGVSWSTILGQDVPISPVSGFKNRYNIPHDGILVYNGVHGPLEQDGW</sequence>
<dbReference type="AlphaFoldDB" id="A0A0K2UKS8"/>
<feature type="non-terminal residue" evidence="1">
    <location>
        <position position="1"/>
    </location>
</feature>
<proteinExistence type="predicted"/>
<accession>A0A0K2UKS8</accession>